<gene>
    <name evidence="1" type="ORF">JFN88_09935</name>
</gene>
<reference evidence="1" key="1">
    <citation type="submission" date="2020-12" db="EMBL/GenBank/DDBJ databases">
        <authorList>
            <person name="Huq M.A."/>
        </authorList>
    </citation>
    <scope>NUCLEOTIDE SEQUENCE</scope>
    <source>
        <strain evidence="1">MAHUQ-46</strain>
    </source>
</reference>
<sequence>MKLSKASLAVGGFLLFLIGGWIAVQAYTTRPTVDTSDVGLVIKPSEGVEDAVYLLDKLPFTQEEVQKIFVQAMNSDQAVEVPDARNYVILQNLAWLNMEDAAAEAATSTDDKEEARLRFQVKNGTYEYLYNLKRNTIEADGKDYYADDQVYLLVNELLKPDSELGGLETLLEKSRLEMERQDSSLRELPKYAAKQLIVGDNNYQQWSSYLKGEEPEAKIPFYSDGTGQVQYLKQYNQGIYELHSMIIFKGDQHQTPDGVHTGMSRQQVLDKLGKPNLETATLWGYLTNDYLALFFYFTGDELAFMALPMPA</sequence>
<accession>A0A934MQ84</accession>
<comment type="caution">
    <text evidence="1">The sequence shown here is derived from an EMBL/GenBank/DDBJ whole genome shotgun (WGS) entry which is preliminary data.</text>
</comment>
<dbReference type="EMBL" id="JAELUP010000035">
    <property type="protein sequence ID" value="MBJ6361613.1"/>
    <property type="molecule type" value="Genomic_DNA"/>
</dbReference>
<dbReference type="RefSeq" id="WP_199019169.1">
    <property type="nucleotide sequence ID" value="NZ_JAELUP010000035.1"/>
</dbReference>
<proteinExistence type="predicted"/>
<evidence type="ECO:0000313" key="1">
    <source>
        <dbReference type="EMBL" id="MBJ6361613.1"/>
    </source>
</evidence>
<evidence type="ECO:0000313" key="2">
    <source>
        <dbReference type="Proteomes" id="UP000640274"/>
    </source>
</evidence>
<dbReference type="Proteomes" id="UP000640274">
    <property type="component" value="Unassembled WGS sequence"/>
</dbReference>
<keyword evidence="2" id="KW-1185">Reference proteome</keyword>
<name>A0A934MQ84_9BACL</name>
<protein>
    <submittedName>
        <fullName evidence="1">Uncharacterized protein</fullName>
    </submittedName>
</protein>
<organism evidence="1 2">
    <name type="scientific">Paenibacillus roseus</name>
    <dbReference type="NCBI Taxonomy" id="2798579"/>
    <lineage>
        <taxon>Bacteria</taxon>
        <taxon>Bacillati</taxon>
        <taxon>Bacillota</taxon>
        <taxon>Bacilli</taxon>
        <taxon>Bacillales</taxon>
        <taxon>Paenibacillaceae</taxon>
        <taxon>Paenibacillus</taxon>
    </lineage>
</organism>
<dbReference type="AlphaFoldDB" id="A0A934MQ84"/>